<comment type="similarity">
    <text evidence="1">Belongs to the helicase family. RecQ subfamily.</text>
</comment>
<evidence type="ECO:0000256" key="13">
    <source>
        <dbReference type="SAM" id="MobiDB-lite"/>
    </source>
</evidence>
<dbReference type="PANTHER" id="PTHR13710">
    <property type="entry name" value="DNA HELICASE RECQ FAMILY MEMBER"/>
    <property type="match status" value="1"/>
</dbReference>
<comment type="catalytic activity">
    <reaction evidence="9">
        <text>Couples ATP hydrolysis with the unwinding of duplex DNA by translocating in the 3'-5' direction.</text>
        <dbReference type="EC" id="5.6.2.4"/>
    </reaction>
</comment>
<dbReference type="Pfam" id="PF16124">
    <property type="entry name" value="RecQ_Zn_bind"/>
    <property type="match status" value="1"/>
</dbReference>
<dbReference type="PANTHER" id="PTHR13710:SF105">
    <property type="entry name" value="ATP-DEPENDENT DNA HELICASE Q1"/>
    <property type="match status" value="1"/>
</dbReference>
<evidence type="ECO:0000256" key="4">
    <source>
        <dbReference type="ARBA" id="ARBA00022801"/>
    </source>
</evidence>
<dbReference type="Proteomes" id="UP000295748">
    <property type="component" value="Chromosome"/>
</dbReference>
<dbReference type="EMBL" id="CP038266">
    <property type="protein sequence ID" value="QBR90097.1"/>
    <property type="molecule type" value="Genomic_DNA"/>
</dbReference>
<gene>
    <name evidence="16" type="ORF">E4K62_16260</name>
</gene>
<feature type="region of interest" description="Disordered" evidence="13">
    <location>
        <begin position="1"/>
        <end position="26"/>
    </location>
</feature>
<dbReference type="CDD" id="cd17920">
    <property type="entry name" value="DEXHc_RecQ"/>
    <property type="match status" value="1"/>
</dbReference>
<keyword evidence="17" id="KW-1185">Reference proteome</keyword>
<evidence type="ECO:0000256" key="10">
    <source>
        <dbReference type="ARBA" id="ARBA00034808"/>
    </source>
</evidence>
<evidence type="ECO:0000256" key="3">
    <source>
        <dbReference type="ARBA" id="ARBA00022741"/>
    </source>
</evidence>
<proteinExistence type="inferred from homology"/>
<evidence type="ECO:0000256" key="2">
    <source>
        <dbReference type="ARBA" id="ARBA00022723"/>
    </source>
</evidence>
<dbReference type="PROSITE" id="PS51194">
    <property type="entry name" value="HELICASE_CTER"/>
    <property type="match status" value="1"/>
</dbReference>
<organism evidence="16 17">
    <name type="scientific">Microbacterium wangchenii</name>
    <dbReference type="NCBI Taxonomy" id="2541726"/>
    <lineage>
        <taxon>Bacteria</taxon>
        <taxon>Bacillati</taxon>
        <taxon>Actinomycetota</taxon>
        <taxon>Actinomycetes</taxon>
        <taxon>Micrococcales</taxon>
        <taxon>Microbacteriaceae</taxon>
        <taxon>Microbacterium</taxon>
    </lineage>
</organism>
<dbReference type="Gene3D" id="3.40.50.300">
    <property type="entry name" value="P-loop containing nucleotide triphosphate hydrolases"/>
    <property type="match status" value="2"/>
</dbReference>
<keyword evidence="8" id="KW-0413">Isomerase</keyword>
<dbReference type="SMART" id="SM00490">
    <property type="entry name" value="HELICc"/>
    <property type="match status" value="1"/>
</dbReference>
<dbReference type="Gene3D" id="1.10.10.10">
    <property type="entry name" value="Winged helix-like DNA-binding domain superfamily/Winged helix DNA-binding domain"/>
    <property type="match status" value="1"/>
</dbReference>
<dbReference type="InterPro" id="IPR001650">
    <property type="entry name" value="Helicase_C-like"/>
</dbReference>
<dbReference type="SMART" id="SM00487">
    <property type="entry name" value="DEXDc"/>
    <property type="match status" value="1"/>
</dbReference>
<dbReference type="InterPro" id="IPR032284">
    <property type="entry name" value="RecQ_Zn-bd"/>
</dbReference>
<dbReference type="Pfam" id="PF00270">
    <property type="entry name" value="DEAD"/>
    <property type="match status" value="1"/>
</dbReference>
<evidence type="ECO:0000256" key="6">
    <source>
        <dbReference type="ARBA" id="ARBA00022840"/>
    </source>
</evidence>
<dbReference type="InterPro" id="IPR011545">
    <property type="entry name" value="DEAD/DEAH_box_helicase_dom"/>
</dbReference>
<keyword evidence="5 16" id="KW-0347">Helicase</keyword>
<sequence>MSRGFESHTLRTTPAPAAAASHGVTPMSSDDIARVARDYFGLDRLRPEQREAIEAAVAGRDVLVVWATGSGKSAVYQIAAALRPGLAAIVSPLIALQEDQLARLEEAPDAPVGVAMNSARGAAAQRKAWERVAAGEVEYVLLAPEQLAKPDVVDRLAEQQVSLLVVDEAHCIASWGHDFRPDYLLLDAVAERLGRPPVLALTATASTPVREEIVERLGMRDPLVLAGDVDRPNIALAVRRHATDADKRAAVLDEIAALPTPGLLYAATRRGAEEYAAELSDRGLRAVAYHAGLPARERADVHTRFHADDLDVVVATSAFGMGIDKPNVRFVLHADAPESVDAYAQEMGRAGRDGEPAHATLHYRPEDLALRRYFATKHPDAGELRALVRALQGGVAKRSDLAEAAGMSPRRVTALLTLMADTASVRLTRDGAALRPGLDVEQIVAAAMERTEDRERIDRSRIEMMRGYAETRRCRRHVLLGYFGQSLDEPCGNCDTCADGSAYEEPGAQADAAAGEYAVDERVVHEQWGEGTVMAVEDDRITVFFESHGYRQLSLALIAENELVQPVLTGFSGARP</sequence>
<evidence type="ECO:0000256" key="11">
    <source>
        <dbReference type="ARBA" id="ARBA00044535"/>
    </source>
</evidence>
<dbReference type="NCBIfam" id="TIGR00614">
    <property type="entry name" value="recQ_fam"/>
    <property type="match status" value="1"/>
</dbReference>
<keyword evidence="2" id="KW-0479">Metal-binding</keyword>
<dbReference type="GO" id="GO:0016787">
    <property type="term" value="F:hydrolase activity"/>
    <property type="evidence" value="ECO:0007669"/>
    <property type="project" value="UniProtKB-KW"/>
</dbReference>
<dbReference type="PROSITE" id="PS51192">
    <property type="entry name" value="HELICASE_ATP_BIND_1"/>
    <property type="match status" value="1"/>
</dbReference>
<keyword evidence="3" id="KW-0547">Nucleotide-binding</keyword>
<dbReference type="InterPro" id="IPR036388">
    <property type="entry name" value="WH-like_DNA-bd_sf"/>
</dbReference>
<name>A0ABX5SY96_9MICO</name>
<dbReference type="InterPro" id="IPR002464">
    <property type="entry name" value="DNA/RNA_helicase_DEAH_CS"/>
</dbReference>
<dbReference type="GO" id="GO:0003678">
    <property type="term" value="F:DNA helicase activity"/>
    <property type="evidence" value="ECO:0007669"/>
    <property type="project" value="UniProtKB-EC"/>
</dbReference>
<keyword evidence="7" id="KW-0238">DNA-binding</keyword>
<feature type="domain" description="Helicase C-terminal" evidence="15">
    <location>
        <begin position="250"/>
        <end position="395"/>
    </location>
</feature>
<evidence type="ECO:0000256" key="12">
    <source>
        <dbReference type="ARBA" id="ARBA00044550"/>
    </source>
</evidence>
<evidence type="ECO:0000256" key="1">
    <source>
        <dbReference type="ARBA" id="ARBA00005446"/>
    </source>
</evidence>
<evidence type="ECO:0000256" key="5">
    <source>
        <dbReference type="ARBA" id="ARBA00022806"/>
    </source>
</evidence>
<protein>
    <recommendedName>
        <fullName evidence="11">ATP-dependent DNA helicase RecQ</fullName>
        <ecNumber evidence="10">5.6.2.4</ecNumber>
    </recommendedName>
    <alternativeName>
        <fullName evidence="12">DNA 3'-5' helicase RecQ</fullName>
    </alternativeName>
</protein>
<evidence type="ECO:0000313" key="16">
    <source>
        <dbReference type="EMBL" id="QBR90097.1"/>
    </source>
</evidence>
<evidence type="ECO:0000256" key="7">
    <source>
        <dbReference type="ARBA" id="ARBA00023125"/>
    </source>
</evidence>
<evidence type="ECO:0000313" key="17">
    <source>
        <dbReference type="Proteomes" id="UP000295748"/>
    </source>
</evidence>
<evidence type="ECO:0000256" key="8">
    <source>
        <dbReference type="ARBA" id="ARBA00023235"/>
    </source>
</evidence>
<keyword evidence="6" id="KW-0067">ATP-binding</keyword>
<dbReference type="InterPro" id="IPR027417">
    <property type="entry name" value="P-loop_NTPase"/>
</dbReference>
<evidence type="ECO:0000256" key="9">
    <source>
        <dbReference type="ARBA" id="ARBA00034617"/>
    </source>
</evidence>
<dbReference type="PROSITE" id="PS00690">
    <property type="entry name" value="DEAH_ATP_HELICASE"/>
    <property type="match status" value="1"/>
</dbReference>
<keyword evidence="4 16" id="KW-0378">Hydrolase</keyword>
<dbReference type="SUPFAM" id="SSF52540">
    <property type="entry name" value="P-loop containing nucleoside triphosphate hydrolases"/>
    <property type="match status" value="1"/>
</dbReference>
<dbReference type="EC" id="5.6.2.4" evidence="10"/>
<feature type="domain" description="Helicase ATP-binding" evidence="14">
    <location>
        <begin position="53"/>
        <end position="223"/>
    </location>
</feature>
<dbReference type="InterPro" id="IPR014001">
    <property type="entry name" value="Helicase_ATP-bd"/>
</dbReference>
<evidence type="ECO:0000259" key="15">
    <source>
        <dbReference type="PROSITE" id="PS51194"/>
    </source>
</evidence>
<dbReference type="Pfam" id="PF00271">
    <property type="entry name" value="Helicase_C"/>
    <property type="match status" value="1"/>
</dbReference>
<evidence type="ECO:0000259" key="14">
    <source>
        <dbReference type="PROSITE" id="PS51192"/>
    </source>
</evidence>
<accession>A0ABX5SY96</accession>
<reference evidence="16 17" key="1">
    <citation type="submission" date="2019-03" db="EMBL/GenBank/DDBJ databases">
        <authorList>
            <person name="Dong K."/>
        </authorList>
    </citation>
    <scope>NUCLEOTIDE SEQUENCE [LARGE SCALE GENOMIC DNA]</scope>
    <source>
        <strain evidence="17">dk512</strain>
    </source>
</reference>
<dbReference type="InterPro" id="IPR004589">
    <property type="entry name" value="DNA_helicase_ATP-dep_RecQ"/>
</dbReference>